<evidence type="ECO:0000313" key="5">
    <source>
        <dbReference type="Proteomes" id="UP001208689"/>
    </source>
</evidence>
<dbReference type="SUPFAM" id="SSF75553">
    <property type="entry name" value="Smc hinge domain"/>
    <property type="match status" value="1"/>
</dbReference>
<dbReference type="InterPro" id="IPR027417">
    <property type="entry name" value="P-loop_NTPase"/>
</dbReference>
<dbReference type="SUPFAM" id="SSF52540">
    <property type="entry name" value="P-loop containing nucleoside triphosphate hydrolases"/>
    <property type="match status" value="1"/>
</dbReference>
<proteinExistence type="predicted"/>
<dbReference type="Gene3D" id="1.20.1060.20">
    <property type="match status" value="1"/>
</dbReference>
<feature type="coiled-coil region" evidence="2">
    <location>
        <begin position="990"/>
        <end position="1024"/>
    </location>
</feature>
<evidence type="ECO:0000256" key="1">
    <source>
        <dbReference type="ARBA" id="ARBA00023054"/>
    </source>
</evidence>
<feature type="coiled-coil region" evidence="2">
    <location>
        <begin position="297"/>
        <end position="460"/>
    </location>
</feature>
<organism evidence="4 5">
    <name type="scientific">Candidatus Lokiarchaeum ossiferum</name>
    <dbReference type="NCBI Taxonomy" id="2951803"/>
    <lineage>
        <taxon>Archaea</taxon>
        <taxon>Promethearchaeati</taxon>
        <taxon>Promethearchaeota</taxon>
        <taxon>Promethearchaeia</taxon>
        <taxon>Promethearchaeales</taxon>
        <taxon>Promethearchaeaceae</taxon>
        <taxon>Candidatus Lokiarchaeum</taxon>
    </lineage>
</organism>
<feature type="coiled-coil region" evidence="2">
    <location>
        <begin position="879"/>
        <end position="906"/>
    </location>
</feature>
<dbReference type="Gene3D" id="3.30.70.1620">
    <property type="match status" value="1"/>
</dbReference>
<feature type="coiled-coil region" evidence="2">
    <location>
        <begin position="777"/>
        <end position="843"/>
    </location>
</feature>
<dbReference type="PANTHER" id="PTHR43977">
    <property type="entry name" value="STRUCTURAL MAINTENANCE OF CHROMOSOMES PROTEIN 3"/>
    <property type="match status" value="1"/>
</dbReference>
<sequence>MTESNDILAYPTSQSEIQTIEKNEEKQDILGPSFDQDLTKVKNVKIHKIILENFLSFEHDEVIFDPEFSIITGPNGAGKSTIYQALKFVLGSNDYDGRYGKWADFIRSGANSALVQVHFEIDSQHYIIQRSVERNKAPTFAIQYPKTKKIQRTNVKTIRNFSQTIRIDPDNIFSFMSQGNIDSIKDFKEETLCNFVEVGIGVDILRHQILDQKQKIEALVRENTVLQARKENLTYQLVELEPKLKKLEKKKEFLQKLDLLEDELLWNQRKEILQAIQEKEQEILLQQTRCTNIALEIQKLEVEVSEKQTKINSENSLLEQIQTDLATKSARLQIITDEITKKTTEKNNIAEKIEDLSKEIELYTSDAKTCAIKMDASNKQLEQIEIKISNHEKELNTFQEEERELNKEFHTHQKILLEYQAKTSQKQNEIQRLEEITKRHQELEEEIARKIKDIKKIRNDLEAFSWFMKNPRSDLQSRMIVVSQKYESQITQITNDIQDLDKIYKEIIEKIEKTKHSVYDKEMPKPKAIQSMMQEIRERKLHCFGPLIDYISFDGLFQKAIASIFGSRVLNSFIAKDNETFAQLKNMAQRFRAQCNIYLERSNPLRKLAEPQNAGKNGIFGYMVNQIDYLNPDIAIKKVIYSVANRTLIVKDHITAINFVQNYNYDSWIVTLDGEQIRPKKLVIESRPHLTNKNQINFANVAQAKQYLIELNEKAEMNRKEVNQRKQLQLEKQNKRKILQTRLTQIEMLLTKYKLLEMGTLRKNKLISEREKAYHKMELVKETCVNLDLELEKIKSNLPKETLSGQERLEILPHLIQNYQNELQQYQNTKTNYKEELQNLKIEKSTIDTSISLKNQEKETIETNLKKFDGEFFNLFKENMGLKTEIDTLKKEKTNLSHQLKEYIQSISILNKEISTKNFDKLKIDLNIEKITEFISINQQKLDQIELTFKDKKTHFVQDRSFQEIATDIALIKKFISNYRDIDDSILVSKEKIENSITRINEKREMIHEEIDAAQEAEKELEEAYYVKFEKSIIILEEAMNKKFSVAELNFRVQLKLKGEIKNLGLNINIFFKIDGEEMSYPLAALSGGQRSMVGICLMLSLNQLNPSPLNIYDECDMFLDEKNAQTVAKLVYQLAQSGVQFVILMPSKNKTLLQLANKVIGVSRNGKNGPSTVHYSRPMKRS</sequence>
<dbReference type="Gene3D" id="1.10.287.1490">
    <property type="match status" value="1"/>
</dbReference>
<dbReference type="EMBL" id="CP104013">
    <property type="protein sequence ID" value="UYP46171.1"/>
    <property type="molecule type" value="Genomic_DNA"/>
</dbReference>
<name>A0ABY6HUC5_9ARCH</name>
<evidence type="ECO:0000313" key="4">
    <source>
        <dbReference type="EMBL" id="UYP46171.1"/>
    </source>
</evidence>
<keyword evidence="1 2" id="KW-0175">Coiled coil</keyword>
<feature type="domain" description="Rad50/SbcC-type AAA" evidence="3">
    <location>
        <begin position="48"/>
        <end position="283"/>
    </location>
</feature>
<dbReference type="Pfam" id="PF13476">
    <property type="entry name" value="AAA_23"/>
    <property type="match status" value="1"/>
</dbReference>
<protein>
    <submittedName>
        <fullName evidence="4">Chromosome partition protein Smc</fullName>
    </submittedName>
</protein>
<dbReference type="InterPro" id="IPR038729">
    <property type="entry name" value="Rad50/SbcC_AAA"/>
</dbReference>
<reference evidence="4" key="1">
    <citation type="submission" date="2022-09" db="EMBL/GenBank/DDBJ databases">
        <title>Actin cytoskeleton and complex cell architecture in an #Asgard archaeon.</title>
        <authorList>
            <person name="Ponce Toledo R.I."/>
            <person name="Schleper C."/>
            <person name="Rodrigues Oliveira T."/>
            <person name="Wollweber F."/>
            <person name="Xu J."/>
            <person name="Rittmann S."/>
            <person name="Klingl A."/>
            <person name="Pilhofer M."/>
        </authorList>
    </citation>
    <scope>NUCLEOTIDE SEQUENCE</scope>
    <source>
        <strain evidence="4">B-35</strain>
    </source>
</reference>
<dbReference type="InterPro" id="IPR036277">
    <property type="entry name" value="SMC_hinge_sf"/>
</dbReference>
<dbReference type="Proteomes" id="UP001208689">
    <property type="component" value="Chromosome"/>
</dbReference>
<feature type="coiled-coil region" evidence="2">
    <location>
        <begin position="202"/>
        <end position="263"/>
    </location>
</feature>
<gene>
    <name evidence="4" type="ORF">NEF87_002456</name>
</gene>
<keyword evidence="5" id="KW-1185">Reference proteome</keyword>
<evidence type="ECO:0000256" key="2">
    <source>
        <dbReference type="SAM" id="Coils"/>
    </source>
</evidence>
<evidence type="ECO:0000259" key="3">
    <source>
        <dbReference type="Pfam" id="PF13476"/>
    </source>
</evidence>
<accession>A0ABY6HUC5</accession>
<dbReference type="Gene3D" id="3.40.50.300">
    <property type="entry name" value="P-loop containing nucleotide triphosphate hydrolases"/>
    <property type="match status" value="2"/>
</dbReference>